<keyword evidence="2" id="KW-1185">Reference proteome</keyword>
<dbReference type="STRING" id="297318.BK138_16190"/>
<organism evidence="1 2">
    <name type="scientific">Paenibacillus rhizosphaerae</name>
    <dbReference type="NCBI Taxonomy" id="297318"/>
    <lineage>
        <taxon>Bacteria</taxon>
        <taxon>Bacillati</taxon>
        <taxon>Bacillota</taxon>
        <taxon>Bacilli</taxon>
        <taxon>Bacillales</taxon>
        <taxon>Paenibacillaceae</taxon>
        <taxon>Paenibacillus</taxon>
    </lineage>
</organism>
<dbReference type="RefSeq" id="WP_076170596.1">
    <property type="nucleotide sequence ID" value="NZ_MRTP01000003.1"/>
</dbReference>
<dbReference type="AlphaFoldDB" id="A0A1R1ES84"/>
<name>A0A1R1ES84_9BACL</name>
<gene>
    <name evidence="1" type="ORF">BK138_16190</name>
</gene>
<dbReference type="EMBL" id="MRTP01000003">
    <property type="protein sequence ID" value="OMF54696.1"/>
    <property type="molecule type" value="Genomic_DNA"/>
</dbReference>
<evidence type="ECO:0000313" key="1">
    <source>
        <dbReference type="EMBL" id="OMF54696.1"/>
    </source>
</evidence>
<proteinExistence type="predicted"/>
<evidence type="ECO:0000313" key="2">
    <source>
        <dbReference type="Proteomes" id="UP000187172"/>
    </source>
</evidence>
<accession>A0A1R1ES84</accession>
<sequence>MNKYKVLVCKEVWGTIEVEANNEDEAVQKVVDYEYESDFEPNGKTGNECYYGATLIEEAEA</sequence>
<dbReference type="Proteomes" id="UP000187172">
    <property type="component" value="Unassembled WGS sequence"/>
</dbReference>
<comment type="caution">
    <text evidence="1">The sequence shown here is derived from an EMBL/GenBank/DDBJ whole genome shotgun (WGS) entry which is preliminary data.</text>
</comment>
<reference evidence="1 2" key="1">
    <citation type="submission" date="2016-11" db="EMBL/GenBank/DDBJ databases">
        <title>Paenibacillus species isolates.</title>
        <authorList>
            <person name="Beno S.M."/>
        </authorList>
    </citation>
    <scope>NUCLEOTIDE SEQUENCE [LARGE SCALE GENOMIC DNA]</scope>
    <source>
        <strain evidence="1 2">FSL R5-0378</strain>
    </source>
</reference>
<protein>
    <submittedName>
        <fullName evidence="1">Uncharacterized protein</fullName>
    </submittedName>
</protein>